<dbReference type="PROSITE" id="PS51918">
    <property type="entry name" value="RADICAL_SAM"/>
    <property type="match status" value="1"/>
</dbReference>
<evidence type="ECO:0000256" key="8">
    <source>
        <dbReference type="ARBA" id="ARBA00023014"/>
    </source>
</evidence>
<dbReference type="SMART" id="SM00729">
    <property type="entry name" value="Elp3"/>
    <property type="match status" value="1"/>
</dbReference>
<keyword evidence="6" id="KW-0547">Nucleotide-binding</keyword>
<protein>
    <recommendedName>
        <fullName evidence="2">GTP 3',8-cyclase</fullName>
        <ecNumber evidence="2">4.1.99.22</ecNumber>
    </recommendedName>
</protein>
<dbReference type="GO" id="GO:0061799">
    <property type="term" value="F:cyclic pyranopterin monophosphate synthase activity"/>
    <property type="evidence" value="ECO:0007669"/>
    <property type="project" value="TreeGrafter"/>
</dbReference>
<dbReference type="InterPro" id="IPR058240">
    <property type="entry name" value="rSAM_sf"/>
</dbReference>
<dbReference type="GO" id="GO:0046872">
    <property type="term" value="F:metal ion binding"/>
    <property type="evidence" value="ECO:0007669"/>
    <property type="project" value="UniProtKB-KW"/>
</dbReference>
<keyword evidence="5" id="KW-0479">Metal-binding</keyword>
<dbReference type="GO" id="GO:0061798">
    <property type="term" value="F:GTP 3',8'-cyclase activity"/>
    <property type="evidence" value="ECO:0007669"/>
    <property type="project" value="UniProtKB-EC"/>
</dbReference>
<keyword evidence="7" id="KW-0408">Iron</keyword>
<dbReference type="InterPro" id="IPR007197">
    <property type="entry name" value="rSAM"/>
</dbReference>
<keyword evidence="9" id="KW-0342">GTP-binding</keyword>
<keyword evidence="10" id="KW-0501">Molybdenum cofactor biosynthesis</keyword>
<dbReference type="Gene3D" id="3.20.20.70">
    <property type="entry name" value="Aldolase class I"/>
    <property type="match status" value="1"/>
</dbReference>
<evidence type="ECO:0000256" key="5">
    <source>
        <dbReference type="ARBA" id="ARBA00022723"/>
    </source>
</evidence>
<dbReference type="PANTHER" id="PTHR22960:SF0">
    <property type="entry name" value="MOLYBDENUM COFACTOR BIOSYNTHESIS PROTEIN 1"/>
    <property type="match status" value="1"/>
</dbReference>
<comment type="catalytic activity">
    <reaction evidence="12">
        <text>GTP + AH2 + S-adenosyl-L-methionine = (8S)-3',8-cyclo-7,8-dihydroguanosine 5'-triphosphate + 5'-deoxyadenosine + L-methionine + A + H(+)</text>
        <dbReference type="Rhea" id="RHEA:49576"/>
        <dbReference type="ChEBI" id="CHEBI:13193"/>
        <dbReference type="ChEBI" id="CHEBI:15378"/>
        <dbReference type="ChEBI" id="CHEBI:17319"/>
        <dbReference type="ChEBI" id="CHEBI:17499"/>
        <dbReference type="ChEBI" id="CHEBI:37565"/>
        <dbReference type="ChEBI" id="CHEBI:57844"/>
        <dbReference type="ChEBI" id="CHEBI:59789"/>
        <dbReference type="ChEBI" id="CHEBI:131766"/>
        <dbReference type="EC" id="4.1.99.22"/>
    </reaction>
</comment>
<comment type="cofactor">
    <cofactor evidence="1">
        <name>[4Fe-4S] cluster</name>
        <dbReference type="ChEBI" id="CHEBI:49883"/>
    </cofactor>
</comment>
<evidence type="ECO:0000256" key="4">
    <source>
        <dbReference type="ARBA" id="ARBA00022691"/>
    </source>
</evidence>
<keyword evidence="11" id="KW-0456">Lyase</keyword>
<dbReference type="CDD" id="cd01335">
    <property type="entry name" value="Radical_SAM"/>
    <property type="match status" value="1"/>
</dbReference>
<dbReference type="EC" id="4.1.99.22" evidence="2"/>
<dbReference type="SFLD" id="SFLDG01383">
    <property type="entry name" value="cyclic_pyranopterin_phosphate"/>
    <property type="match status" value="1"/>
</dbReference>
<evidence type="ECO:0000256" key="12">
    <source>
        <dbReference type="ARBA" id="ARBA00048697"/>
    </source>
</evidence>
<dbReference type="EMBL" id="CAEZZV010000053">
    <property type="protein sequence ID" value="CAB4776357.1"/>
    <property type="molecule type" value="Genomic_DNA"/>
</dbReference>
<accession>A0A6J7VT54</accession>
<dbReference type="SFLD" id="SFLDG01386">
    <property type="entry name" value="main_SPASM_domain-containing"/>
    <property type="match status" value="1"/>
</dbReference>
<dbReference type="InterPro" id="IPR006638">
    <property type="entry name" value="Elp3/MiaA/NifB-like_rSAM"/>
</dbReference>
<evidence type="ECO:0000256" key="1">
    <source>
        <dbReference type="ARBA" id="ARBA00001966"/>
    </source>
</evidence>
<dbReference type="InterPro" id="IPR000385">
    <property type="entry name" value="MoaA_NifB_PqqE_Fe-S-bd_CS"/>
</dbReference>
<dbReference type="PANTHER" id="PTHR22960">
    <property type="entry name" value="MOLYBDOPTERIN COFACTOR SYNTHESIS PROTEIN A"/>
    <property type="match status" value="1"/>
</dbReference>
<dbReference type="InterPro" id="IPR013483">
    <property type="entry name" value="MoaA"/>
</dbReference>
<dbReference type="EMBL" id="CAFBRX010000040">
    <property type="protein sequence ID" value="CAB5117967.1"/>
    <property type="molecule type" value="Genomic_DNA"/>
</dbReference>
<keyword evidence="4" id="KW-0949">S-adenosyl-L-methionine</keyword>
<name>A0A6J7VT54_9ZZZZ</name>
<reference evidence="15" key="1">
    <citation type="submission" date="2020-05" db="EMBL/GenBank/DDBJ databases">
        <authorList>
            <person name="Chiriac C."/>
            <person name="Salcher M."/>
            <person name="Ghai R."/>
            <person name="Kavagutti S V."/>
        </authorList>
    </citation>
    <scope>NUCLEOTIDE SEQUENCE</scope>
</reference>
<proteinExistence type="inferred from homology"/>
<dbReference type="AlphaFoldDB" id="A0A6J7VT54"/>
<evidence type="ECO:0000259" key="13">
    <source>
        <dbReference type="PROSITE" id="PS51918"/>
    </source>
</evidence>
<evidence type="ECO:0000313" key="14">
    <source>
        <dbReference type="EMBL" id="CAB4776357.1"/>
    </source>
</evidence>
<evidence type="ECO:0000256" key="9">
    <source>
        <dbReference type="ARBA" id="ARBA00023134"/>
    </source>
</evidence>
<sequence>MSVTPVVRDLVDPYGRTIRDLRISVTDRCNFRCTYCMPAEGMVWLPKAEVLSFEEIERLARIVVEHYGVDGIRLTGGEPTMRAHLPVLVSKLAALVVPADSASPLAGQPIDLAITTNGATLVNCVDELRLAGIARINISLDTLDRKKFETMTRRDELARVLAGIEAARHAGFSSVKINAVIERGVNDDEILDLAEFGRDKGVEVRFIEFMPLDAEGHWMNDKVVSQDEIVERIAAVHPLELVPARGAAPADRWRYLDGVGTVGVIPSVTKPFCGDCDRVRLTADGQFRTCLFSTTEFDLRDLMRSGADDATVAAQVAKAVGTKWAGHQINQVNFIRPKRSMSQIGG</sequence>
<dbReference type="InterPro" id="IPR050105">
    <property type="entry name" value="MoCo_biosynth_MoaA/MoaC"/>
</dbReference>
<feature type="domain" description="Radical SAM core" evidence="13">
    <location>
        <begin position="13"/>
        <end position="240"/>
    </location>
</feature>
<dbReference type="SFLD" id="SFLDG01067">
    <property type="entry name" value="SPASM/twitch_domain_containing"/>
    <property type="match status" value="1"/>
</dbReference>
<dbReference type="HAMAP" id="MF_01225_B">
    <property type="entry name" value="MoaA_B"/>
    <property type="match status" value="1"/>
</dbReference>
<evidence type="ECO:0000256" key="10">
    <source>
        <dbReference type="ARBA" id="ARBA00023150"/>
    </source>
</evidence>
<dbReference type="Pfam" id="PF06463">
    <property type="entry name" value="Mob_synth_C"/>
    <property type="match status" value="1"/>
</dbReference>
<evidence type="ECO:0000256" key="7">
    <source>
        <dbReference type="ARBA" id="ARBA00023004"/>
    </source>
</evidence>
<dbReference type="InterPro" id="IPR040064">
    <property type="entry name" value="MoaA-like"/>
</dbReference>
<dbReference type="SUPFAM" id="SSF102114">
    <property type="entry name" value="Radical SAM enzymes"/>
    <property type="match status" value="1"/>
</dbReference>
<evidence type="ECO:0000313" key="15">
    <source>
        <dbReference type="EMBL" id="CAB5117967.1"/>
    </source>
</evidence>
<evidence type="ECO:0000256" key="11">
    <source>
        <dbReference type="ARBA" id="ARBA00023239"/>
    </source>
</evidence>
<dbReference type="GO" id="GO:0006777">
    <property type="term" value="P:Mo-molybdopterin cofactor biosynthetic process"/>
    <property type="evidence" value="ECO:0007669"/>
    <property type="project" value="UniProtKB-KW"/>
</dbReference>
<dbReference type="Pfam" id="PF04055">
    <property type="entry name" value="Radical_SAM"/>
    <property type="match status" value="1"/>
</dbReference>
<dbReference type="CDD" id="cd21117">
    <property type="entry name" value="Twitch_MoaA"/>
    <property type="match status" value="1"/>
</dbReference>
<organism evidence="15">
    <name type="scientific">freshwater metagenome</name>
    <dbReference type="NCBI Taxonomy" id="449393"/>
    <lineage>
        <taxon>unclassified sequences</taxon>
        <taxon>metagenomes</taxon>
        <taxon>ecological metagenomes</taxon>
    </lineage>
</organism>
<dbReference type="GO" id="GO:0051539">
    <property type="term" value="F:4 iron, 4 sulfur cluster binding"/>
    <property type="evidence" value="ECO:0007669"/>
    <property type="project" value="UniProtKB-KW"/>
</dbReference>
<dbReference type="PROSITE" id="PS01305">
    <property type="entry name" value="MOAA_NIFB_PQQE"/>
    <property type="match status" value="1"/>
</dbReference>
<evidence type="ECO:0000256" key="2">
    <source>
        <dbReference type="ARBA" id="ARBA00012167"/>
    </source>
</evidence>
<dbReference type="SFLD" id="SFLDS00029">
    <property type="entry name" value="Radical_SAM"/>
    <property type="match status" value="1"/>
</dbReference>
<gene>
    <name evidence="14" type="ORF">UFOPK2921_00561</name>
    <name evidence="15" type="ORF">UFOPK4422_00534</name>
</gene>
<keyword evidence="3" id="KW-0004">4Fe-4S</keyword>
<evidence type="ECO:0000256" key="3">
    <source>
        <dbReference type="ARBA" id="ARBA00022485"/>
    </source>
</evidence>
<keyword evidence="8" id="KW-0411">Iron-sulfur</keyword>
<dbReference type="InterPro" id="IPR013785">
    <property type="entry name" value="Aldolase_TIM"/>
</dbReference>
<dbReference type="NCBIfam" id="TIGR02666">
    <property type="entry name" value="moaA"/>
    <property type="match status" value="1"/>
</dbReference>
<dbReference type="UniPathway" id="UPA00344"/>
<dbReference type="InterPro" id="IPR010505">
    <property type="entry name" value="MoaA_twitch"/>
</dbReference>
<dbReference type="GO" id="GO:0005525">
    <property type="term" value="F:GTP binding"/>
    <property type="evidence" value="ECO:0007669"/>
    <property type="project" value="UniProtKB-KW"/>
</dbReference>
<evidence type="ECO:0000256" key="6">
    <source>
        <dbReference type="ARBA" id="ARBA00022741"/>
    </source>
</evidence>